<sequence>MASYKKLSGEIDQETSARRLRGAPTYDKWRRDDLYHLAAQKGIKNRANMSNEELVAALRQTQSGGG</sequence>
<gene>
    <name evidence="2" type="ORF">TH6_19520</name>
</gene>
<dbReference type="RefSeq" id="WP_062957968.1">
    <property type="nucleotide sequence ID" value="NZ_JPWB01000011.1"/>
</dbReference>
<accession>A0A367V2J8</accession>
<evidence type="ECO:0008006" key="4">
    <source>
        <dbReference type="Google" id="ProtNLM"/>
    </source>
</evidence>
<evidence type="ECO:0000256" key="1">
    <source>
        <dbReference type="SAM" id="MobiDB-lite"/>
    </source>
</evidence>
<feature type="region of interest" description="Disordered" evidence="1">
    <location>
        <begin position="1"/>
        <end position="23"/>
    </location>
</feature>
<dbReference type="Proteomes" id="UP000253061">
    <property type="component" value="Unassembled WGS sequence"/>
</dbReference>
<protein>
    <recommendedName>
        <fullName evidence="4">Rho termination factor</fullName>
    </recommendedName>
</protein>
<evidence type="ECO:0000313" key="2">
    <source>
        <dbReference type="EMBL" id="RCK19418.1"/>
    </source>
</evidence>
<reference evidence="2 3" key="1">
    <citation type="submission" date="2014-07" db="EMBL/GenBank/DDBJ databases">
        <title>Draft genome sequence of Thalassospira profundimaris R8-17.</title>
        <authorList>
            <person name="Lai Q."/>
            <person name="Shao Z."/>
        </authorList>
    </citation>
    <scope>NUCLEOTIDE SEQUENCE [LARGE SCALE GENOMIC DNA]</scope>
    <source>
        <strain evidence="2 3">R8-17</strain>
    </source>
</reference>
<organism evidence="2 3">
    <name type="scientific">Thalassospira profundimaris</name>
    <dbReference type="NCBI Taxonomy" id="502049"/>
    <lineage>
        <taxon>Bacteria</taxon>
        <taxon>Pseudomonadati</taxon>
        <taxon>Pseudomonadota</taxon>
        <taxon>Alphaproteobacteria</taxon>
        <taxon>Rhodospirillales</taxon>
        <taxon>Thalassospiraceae</taxon>
        <taxon>Thalassospira</taxon>
    </lineage>
</organism>
<dbReference type="AlphaFoldDB" id="A0A367V2J8"/>
<dbReference type="EMBL" id="JPWB01000011">
    <property type="protein sequence ID" value="RCK19418.1"/>
    <property type="molecule type" value="Genomic_DNA"/>
</dbReference>
<evidence type="ECO:0000313" key="3">
    <source>
        <dbReference type="Proteomes" id="UP000253061"/>
    </source>
</evidence>
<proteinExistence type="predicted"/>
<comment type="caution">
    <text evidence="2">The sequence shown here is derived from an EMBL/GenBank/DDBJ whole genome shotgun (WGS) entry which is preliminary data.</text>
</comment>
<name>A0A367V2J8_9PROT</name>